<sequence>MHEPLTHPKLIRDVLCRAIAQFNATDAKALLKPGNGSGGPNEPAIGTQLITRIVDALRHYDVPEYVFAIGTYNRFGDDRKFLYKMEAYRKEIEAAKRELDPEGKLAIFPDIIVHEFGAPGPNYLVVELKKDSNAGKALVELDHIKLSCMTSPDRPLKYILGAEVRAHDVANEQKRQLEVLSWWQQGSKVGEP</sequence>
<proteinExistence type="predicted"/>
<evidence type="ECO:0000313" key="2">
    <source>
        <dbReference type="Proteomes" id="UP000007013"/>
    </source>
</evidence>
<gene>
    <name evidence="1" type="ordered locus">Oter_4363</name>
</gene>
<dbReference type="AlphaFoldDB" id="B1ZRI4"/>
<name>B1ZRI4_OPITP</name>
<dbReference type="eggNOG" id="COG4558">
    <property type="taxonomic scope" value="Bacteria"/>
</dbReference>
<dbReference type="OrthoDB" id="8907997at2"/>
<dbReference type="RefSeq" id="WP_012377154.1">
    <property type="nucleotide sequence ID" value="NC_010571.1"/>
</dbReference>
<evidence type="ECO:0000313" key="1">
    <source>
        <dbReference type="EMBL" id="ACB77634.1"/>
    </source>
</evidence>
<accession>B1ZRI4</accession>
<dbReference type="EMBL" id="CP001032">
    <property type="protein sequence ID" value="ACB77634.1"/>
    <property type="molecule type" value="Genomic_DNA"/>
</dbReference>
<organism evidence="1 2">
    <name type="scientific">Opitutus terrae (strain DSM 11246 / JCM 15787 / PB90-1)</name>
    <dbReference type="NCBI Taxonomy" id="452637"/>
    <lineage>
        <taxon>Bacteria</taxon>
        <taxon>Pseudomonadati</taxon>
        <taxon>Verrucomicrobiota</taxon>
        <taxon>Opitutia</taxon>
        <taxon>Opitutales</taxon>
        <taxon>Opitutaceae</taxon>
        <taxon>Opitutus</taxon>
    </lineage>
</organism>
<dbReference type="Proteomes" id="UP000007013">
    <property type="component" value="Chromosome"/>
</dbReference>
<keyword evidence="2" id="KW-1185">Reference proteome</keyword>
<reference evidence="1 2" key="1">
    <citation type="journal article" date="2011" name="J. Bacteriol.">
        <title>Genome sequence of the verrucomicrobium Opitutus terrae PB90-1, an abundant inhabitant of rice paddy soil ecosystems.</title>
        <authorList>
            <person name="van Passel M.W."/>
            <person name="Kant R."/>
            <person name="Palva A."/>
            <person name="Copeland A."/>
            <person name="Lucas S."/>
            <person name="Lapidus A."/>
            <person name="Glavina del Rio T."/>
            <person name="Pitluck S."/>
            <person name="Goltsman E."/>
            <person name="Clum A."/>
            <person name="Sun H."/>
            <person name="Schmutz J."/>
            <person name="Larimer F.W."/>
            <person name="Land M.L."/>
            <person name="Hauser L."/>
            <person name="Kyrpides N."/>
            <person name="Mikhailova N."/>
            <person name="Richardson P.P."/>
            <person name="Janssen P.H."/>
            <person name="de Vos W.M."/>
            <person name="Smidt H."/>
        </authorList>
    </citation>
    <scope>NUCLEOTIDE SEQUENCE [LARGE SCALE GENOMIC DNA]</scope>
    <source>
        <strain evidence="2">DSM 11246 / JCM 15787 / PB90-1</strain>
    </source>
</reference>
<dbReference type="HOGENOM" id="CLU_1413932_0_0_0"/>
<protein>
    <submittedName>
        <fullName evidence="1">Uncharacterized protein</fullName>
    </submittedName>
</protein>
<dbReference type="KEGG" id="ote:Oter_4363"/>